<reference evidence="2" key="1">
    <citation type="submission" date="2023-06" db="EMBL/GenBank/DDBJ databases">
        <title>Identification and characterization of horizontal gene transfer across gut microbiota members of farm animals based on homology search.</title>
        <authorList>
            <person name="Zeman M."/>
            <person name="Kubasova T."/>
            <person name="Jahodarova E."/>
            <person name="Nykrynova M."/>
            <person name="Rychlik I."/>
        </authorList>
    </citation>
    <scope>NUCLEOTIDE SEQUENCE [LARGE SCALE GENOMIC DNA]</scope>
    <source>
        <strain evidence="2">161_Gplus</strain>
    </source>
</reference>
<organism evidence="1 2">
    <name type="scientific">Limosilactobacillus pontis</name>
    <dbReference type="NCBI Taxonomy" id="35787"/>
    <lineage>
        <taxon>Bacteria</taxon>
        <taxon>Bacillati</taxon>
        <taxon>Bacillota</taxon>
        <taxon>Bacilli</taxon>
        <taxon>Lactobacillales</taxon>
        <taxon>Lactobacillaceae</taxon>
        <taxon>Limosilactobacillus</taxon>
    </lineage>
</organism>
<reference evidence="1 2" key="2">
    <citation type="submission" date="2023-06" db="EMBL/GenBank/DDBJ databases">
        <authorList>
            <person name="Zeman M."/>
            <person name="Kubasova T."/>
            <person name="Jahodarova E."/>
            <person name="Nykrynova M."/>
            <person name="Rychlik I."/>
        </authorList>
    </citation>
    <scope>NUCLEOTIDE SEQUENCE [LARGE SCALE GENOMIC DNA]</scope>
    <source>
        <strain evidence="1 2">161_Gplus</strain>
    </source>
</reference>
<keyword evidence="2" id="KW-1185">Reference proteome</keyword>
<name>A0ABT7UW03_9LACO</name>
<evidence type="ECO:0000313" key="2">
    <source>
        <dbReference type="Proteomes" id="UP001529343"/>
    </source>
</evidence>
<dbReference type="EMBL" id="JAUDDW010000003">
    <property type="protein sequence ID" value="MDM8265888.1"/>
    <property type="molecule type" value="Genomic_DNA"/>
</dbReference>
<evidence type="ECO:0000313" key="1">
    <source>
        <dbReference type="EMBL" id="MDM8265888.1"/>
    </source>
</evidence>
<dbReference type="Proteomes" id="UP001529343">
    <property type="component" value="Unassembled WGS sequence"/>
</dbReference>
<gene>
    <name evidence="1" type="ORF">QUW44_01705</name>
</gene>
<proteinExistence type="predicted"/>
<comment type="caution">
    <text evidence="1">The sequence shown here is derived from an EMBL/GenBank/DDBJ whole genome shotgun (WGS) entry which is preliminary data.</text>
</comment>
<dbReference type="RefSeq" id="WP_283594905.1">
    <property type="nucleotide sequence ID" value="NZ_JAUDDW010000003.1"/>
</dbReference>
<accession>A0ABT7UW03</accession>
<sequence>MNLRKTAPWSIPDHATCQVQMKSGYRQIKYTWRHAGWCYEARWHERTPTAQLITYPSWRLDRVRPGKGYGPDATPRLAETWAGDHWLPVSRIRYAAARYHHRSATPTDIALLKATHPAAIENHFPGNKVIDSKRRM</sequence>
<protein>
    <submittedName>
        <fullName evidence="1">Uncharacterized protein</fullName>
    </submittedName>
</protein>